<name>A0A7W6FSY9_9HYPH</name>
<comment type="caution">
    <text evidence="2">The sequence shown here is derived from an EMBL/GenBank/DDBJ whole genome shotgun (WGS) entry which is preliminary data.</text>
</comment>
<evidence type="ECO:0000313" key="3">
    <source>
        <dbReference type="Proteomes" id="UP000531216"/>
    </source>
</evidence>
<feature type="chain" id="PRO_5031137865" description="S-layer family protein" evidence="1">
    <location>
        <begin position="31"/>
        <end position="1231"/>
    </location>
</feature>
<protein>
    <recommendedName>
        <fullName evidence="4">S-layer family protein</fullName>
    </recommendedName>
</protein>
<evidence type="ECO:0000256" key="1">
    <source>
        <dbReference type="SAM" id="SignalP"/>
    </source>
</evidence>
<feature type="signal peptide" evidence="1">
    <location>
        <begin position="1"/>
        <end position="30"/>
    </location>
</feature>
<organism evidence="2 3">
    <name type="scientific">Aureimonas phyllosphaerae</name>
    <dbReference type="NCBI Taxonomy" id="1166078"/>
    <lineage>
        <taxon>Bacteria</taxon>
        <taxon>Pseudomonadati</taxon>
        <taxon>Pseudomonadota</taxon>
        <taxon>Alphaproteobacteria</taxon>
        <taxon>Hyphomicrobiales</taxon>
        <taxon>Aurantimonadaceae</taxon>
        <taxon>Aureimonas</taxon>
    </lineage>
</organism>
<dbReference type="Proteomes" id="UP000531216">
    <property type="component" value="Unassembled WGS sequence"/>
</dbReference>
<sequence length="1231" mass="117579">MTTNNNHRRLKLLGASSVVAIGATVGLAHAATISLPSALATVGQVGSGTQLIVNAQTLVGAALSASYAPGTPVTGSNPLLTGTTIGIETPVGTGIGSTQPGGNLLVDSNSTVATATGNSGVSTIQSSLANNAFNAVADGLAVGSSQSLQAGAISASVASAQVGAGLGGGSLPPVASNAVTNNEIGAFANGNVSANAIAGIAPVGPAVAGTINATGGSLLASANAVVANGQAAVVASPMTSTVSNSRIAVRPTSLAGTTSSTAVTDNSIEAASQVNSTQNFIRFNPTVTVAAVTGTIPLTQTGATVLNGNAAVVNDQSASGTAAVRATVADSDVVLDRAGNNVAGAVTNSSNRIAAEAGVNRSELNGIRIDGLDVRSATLVPSAVSTNGVVSVATGADLAVVNNQNAVSAAPVTATLNQTNVQTFGGAVTGSLTSSDNTLGAFASGNEAAANTIVIEGRTVDANAAVLNNQRNLANTFADATYPDVTIDVGSVTNGAVTATGNQLIASAGGNTAANSIAVSNAFDIEANGRGVAALGPVGSSFLTSSYGILSSQANAGSATSSFDDTDIETSLNGAVTGSSIANSDNRVASLATGNAATNSLAVDTFRFGSGSNVGQGFNANQAVSAGLGVLSEQVNFGAITANGNQDDSSAFIDAFGAVTNSDLAVQGNVYDVAATGNRTDSLVFGGVNDAGNAVEGQAFGFDGTMALRAEQANAGAVAANYANSSAHIVAGGAVSGGSLAVDGNLLTASATGNAASNRVFLDTFSLGTQGIVQPVQAGVQNALGLVLAGSNADLTAVAVQSSGNTVTSNVNFVSAYITAPAAITGSDISLSGNQIGGAARGNTATNVVAVSGPNDAPAQRVNGTAAVLSNQTKTGAVTSTVSNVSVTAPLGSASLSSVDLSNNALTSLAIGNTAANAVQIDAFGLAGNGAAVAGLDSVVPGLPLTTASFAAVNSQSATGSVTSSLTNATVALSEGTGANSNFAITGNDLTSTAISNSASNSVSLAAQGTLGLANASILNSQNATGGSSSSVTGAAVAALYGNAANNSGEVGGNAVTALSGGNSANNALNVASFNSTGTGLISSASSAGTTSSPLAITSVQGNSGAHLATVTNATVGITSLNGGAGSLGSQRVGGNSIGAVGVANEAVNRIALNSGSGRSYGGAAINNVQTNLAGGNVTSAVTGAQIGINSQFGSGLSAAVTGNRISASATGNSAINSIGGNVGSFYGSAR</sequence>
<dbReference type="AlphaFoldDB" id="A0A7W6FSY9"/>
<keyword evidence="1" id="KW-0732">Signal</keyword>
<evidence type="ECO:0008006" key="4">
    <source>
        <dbReference type="Google" id="ProtNLM"/>
    </source>
</evidence>
<accession>A0A7W6FSY9</accession>
<reference evidence="2 3" key="1">
    <citation type="submission" date="2020-08" db="EMBL/GenBank/DDBJ databases">
        <title>Genomic Encyclopedia of Type Strains, Phase IV (KMG-IV): sequencing the most valuable type-strain genomes for metagenomic binning, comparative biology and taxonomic classification.</title>
        <authorList>
            <person name="Goeker M."/>
        </authorList>
    </citation>
    <scope>NUCLEOTIDE SEQUENCE [LARGE SCALE GENOMIC DNA]</scope>
    <source>
        <strain evidence="2 3">DSM 25024</strain>
    </source>
</reference>
<keyword evidence="3" id="KW-1185">Reference proteome</keyword>
<dbReference type="RefSeq" id="WP_090958295.1">
    <property type="nucleotide sequence ID" value="NZ_FOOA01000001.1"/>
</dbReference>
<proteinExistence type="predicted"/>
<dbReference type="EMBL" id="JACIDO010000001">
    <property type="protein sequence ID" value="MBB3934458.1"/>
    <property type="molecule type" value="Genomic_DNA"/>
</dbReference>
<gene>
    <name evidence="2" type="ORF">GGR05_000569</name>
</gene>
<evidence type="ECO:0000313" key="2">
    <source>
        <dbReference type="EMBL" id="MBB3934458.1"/>
    </source>
</evidence>